<dbReference type="GO" id="GO:0005737">
    <property type="term" value="C:cytoplasm"/>
    <property type="evidence" value="ECO:0007669"/>
    <property type="project" value="TreeGrafter"/>
</dbReference>
<keyword evidence="5 8" id="KW-0863">Zinc-finger</keyword>
<proteinExistence type="predicted"/>
<protein>
    <recommendedName>
        <fullName evidence="2">RING-type E3 ubiquitin transferase</fullName>
        <ecNumber evidence="2">2.3.2.27</ecNumber>
    </recommendedName>
</protein>
<feature type="region of interest" description="Disordered" evidence="9">
    <location>
        <begin position="198"/>
        <end position="220"/>
    </location>
</feature>
<dbReference type="InterPro" id="IPR039525">
    <property type="entry name" value="RNF126-like_zinc-ribbon"/>
</dbReference>
<gene>
    <name evidence="12" type="primary">LOC101505524</name>
</gene>
<keyword evidence="11" id="KW-1185">Reference proteome</keyword>
<dbReference type="SUPFAM" id="SSF57850">
    <property type="entry name" value="RING/U-box"/>
    <property type="match status" value="1"/>
</dbReference>
<evidence type="ECO:0000256" key="6">
    <source>
        <dbReference type="ARBA" id="ARBA00022786"/>
    </source>
</evidence>
<dbReference type="InterPro" id="IPR001841">
    <property type="entry name" value="Znf_RING"/>
</dbReference>
<evidence type="ECO:0000313" key="12">
    <source>
        <dbReference type="RefSeq" id="XP_012575574.1"/>
    </source>
</evidence>
<dbReference type="PANTHER" id="PTHR15710">
    <property type="entry name" value="E3 UBIQUITIN-PROTEIN LIGASE PRAJA"/>
    <property type="match status" value="1"/>
</dbReference>
<dbReference type="GO" id="GO:0016567">
    <property type="term" value="P:protein ubiquitination"/>
    <property type="evidence" value="ECO:0007669"/>
    <property type="project" value="TreeGrafter"/>
</dbReference>
<dbReference type="Proteomes" id="UP000087171">
    <property type="component" value="Unplaced"/>
</dbReference>
<dbReference type="Pfam" id="PF14369">
    <property type="entry name" value="Zn_ribbon_19"/>
    <property type="match status" value="1"/>
</dbReference>
<dbReference type="RefSeq" id="XP_012575574.1">
    <property type="nucleotide sequence ID" value="XM_012720120.2"/>
</dbReference>
<dbReference type="SMART" id="SM00184">
    <property type="entry name" value="RING"/>
    <property type="match status" value="1"/>
</dbReference>
<evidence type="ECO:0000256" key="9">
    <source>
        <dbReference type="SAM" id="MobiDB-lite"/>
    </source>
</evidence>
<evidence type="ECO:0000256" key="5">
    <source>
        <dbReference type="ARBA" id="ARBA00022771"/>
    </source>
</evidence>
<evidence type="ECO:0000256" key="7">
    <source>
        <dbReference type="ARBA" id="ARBA00022833"/>
    </source>
</evidence>
<feature type="compositionally biased region" description="Low complexity" evidence="9">
    <location>
        <begin position="204"/>
        <end position="215"/>
    </location>
</feature>
<feature type="region of interest" description="Disordered" evidence="9">
    <location>
        <begin position="69"/>
        <end position="101"/>
    </location>
</feature>
<feature type="domain" description="RING-type" evidence="10">
    <location>
        <begin position="155"/>
        <end position="196"/>
    </location>
</feature>
<dbReference type="GO" id="GO:0061630">
    <property type="term" value="F:ubiquitin protein ligase activity"/>
    <property type="evidence" value="ECO:0007669"/>
    <property type="project" value="UniProtKB-EC"/>
</dbReference>
<organism evidence="11 12">
    <name type="scientific">Cicer arietinum</name>
    <name type="common">Chickpea</name>
    <name type="synonym">Garbanzo</name>
    <dbReference type="NCBI Taxonomy" id="3827"/>
    <lineage>
        <taxon>Eukaryota</taxon>
        <taxon>Viridiplantae</taxon>
        <taxon>Streptophyta</taxon>
        <taxon>Embryophyta</taxon>
        <taxon>Tracheophyta</taxon>
        <taxon>Spermatophyta</taxon>
        <taxon>Magnoliopsida</taxon>
        <taxon>eudicotyledons</taxon>
        <taxon>Gunneridae</taxon>
        <taxon>Pentapetalae</taxon>
        <taxon>rosids</taxon>
        <taxon>fabids</taxon>
        <taxon>Fabales</taxon>
        <taxon>Fabaceae</taxon>
        <taxon>Papilionoideae</taxon>
        <taxon>50 kb inversion clade</taxon>
        <taxon>NPAAA clade</taxon>
        <taxon>Hologalegina</taxon>
        <taxon>IRL clade</taxon>
        <taxon>Cicereae</taxon>
        <taxon>Cicer</taxon>
    </lineage>
</organism>
<dbReference type="KEGG" id="cam:101505524"/>
<dbReference type="PROSITE" id="PS50089">
    <property type="entry name" value="ZF_RING_2"/>
    <property type="match status" value="1"/>
</dbReference>
<sequence length="235" mass="26402">MSSSEETHWCYSCRRPVHVQWGRRSTICSECDGEFVQHLDNLIPTTPAHDFDDSIPTSPGRVYDEFIPNSPPEFQGENSPEFHRGNSSDEDEIPPRFSGASINSADYFDGPGLDELVEQISADDRQGPPPASQSAIAAIPSVKIKKKHIKSDSRCPICQNKFKLGSDARQLPCKHIFHEKCILPWLAQNNTCPTCRHELPPEESSIGSSSSNNRSSGRRRRNNFSFLWPFRNSDS</sequence>
<evidence type="ECO:0000256" key="8">
    <source>
        <dbReference type="PROSITE-ProRule" id="PRU00175"/>
    </source>
</evidence>
<evidence type="ECO:0000256" key="2">
    <source>
        <dbReference type="ARBA" id="ARBA00012483"/>
    </source>
</evidence>
<accession>A0A1S3EJK4</accession>
<comment type="catalytic activity">
    <reaction evidence="1">
        <text>S-ubiquitinyl-[E2 ubiquitin-conjugating enzyme]-L-cysteine + [acceptor protein]-L-lysine = [E2 ubiquitin-conjugating enzyme]-L-cysteine + N(6)-ubiquitinyl-[acceptor protein]-L-lysine.</text>
        <dbReference type="EC" id="2.3.2.27"/>
    </reaction>
</comment>
<keyword evidence="3" id="KW-0808">Transferase</keyword>
<dbReference type="GeneID" id="101505524"/>
<evidence type="ECO:0000256" key="1">
    <source>
        <dbReference type="ARBA" id="ARBA00000900"/>
    </source>
</evidence>
<dbReference type="PANTHER" id="PTHR15710:SF18">
    <property type="entry name" value="RING-TYPE E3 UBIQUITIN TRANSFERASE"/>
    <property type="match status" value="1"/>
</dbReference>
<keyword evidence="4" id="KW-0479">Metal-binding</keyword>
<keyword evidence="6" id="KW-0833">Ubl conjugation pathway</keyword>
<evidence type="ECO:0000259" key="10">
    <source>
        <dbReference type="PROSITE" id="PS50089"/>
    </source>
</evidence>
<keyword evidence="7" id="KW-0862">Zinc</keyword>
<dbReference type="EC" id="2.3.2.27" evidence="2"/>
<dbReference type="Pfam" id="PF13639">
    <property type="entry name" value="zf-RING_2"/>
    <property type="match status" value="1"/>
</dbReference>
<reference evidence="12" key="1">
    <citation type="submission" date="2025-08" db="UniProtKB">
        <authorList>
            <consortium name="RefSeq"/>
        </authorList>
    </citation>
    <scope>IDENTIFICATION</scope>
    <source>
        <tissue evidence="12">Etiolated seedlings</tissue>
    </source>
</reference>
<dbReference type="FunFam" id="3.30.40.10:FF:000022">
    <property type="entry name" value="E3 ubiquitin-protein ligase RING1-like"/>
    <property type="match status" value="1"/>
</dbReference>
<name>A0A1S3EJK4_CICAR</name>
<evidence type="ECO:0000313" key="11">
    <source>
        <dbReference type="Proteomes" id="UP000087171"/>
    </source>
</evidence>
<dbReference type="AlphaFoldDB" id="A0A1S3EJK4"/>
<dbReference type="Gene3D" id="3.30.40.10">
    <property type="entry name" value="Zinc/RING finger domain, C3HC4 (zinc finger)"/>
    <property type="match status" value="1"/>
</dbReference>
<evidence type="ECO:0000256" key="4">
    <source>
        <dbReference type="ARBA" id="ARBA00022723"/>
    </source>
</evidence>
<evidence type="ECO:0000256" key="3">
    <source>
        <dbReference type="ARBA" id="ARBA00022679"/>
    </source>
</evidence>
<dbReference type="GO" id="GO:0008270">
    <property type="term" value="F:zinc ion binding"/>
    <property type="evidence" value="ECO:0007669"/>
    <property type="project" value="UniProtKB-KW"/>
</dbReference>
<dbReference type="OrthoDB" id="8062037at2759"/>
<dbReference type="InterPro" id="IPR013083">
    <property type="entry name" value="Znf_RING/FYVE/PHD"/>
</dbReference>